<organism evidence="9">
    <name type="scientific">Attheya septentrionalis</name>
    <dbReference type="NCBI Taxonomy" id="420275"/>
    <lineage>
        <taxon>Eukaryota</taxon>
        <taxon>Sar</taxon>
        <taxon>Stramenopiles</taxon>
        <taxon>Ochrophyta</taxon>
        <taxon>Bacillariophyta</taxon>
        <taxon>Coscinodiscophyceae</taxon>
        <taxon>Chaetocerotophycidae</taxon>
        <taxon>Chaetocerotales</taxon>
        <taxon>Attheyaceae</taxon>
        <taxon>Attheya</taxon>
    </lineage>
</organism>
<evidence type="ECO:0000256" key="5">
    <source>
        <dbReference type="ARBA" id="ARBA00023136"/>
    </source>
</evidence>
<gene>
    <name evidence="9" type="ORF">ASEP1449_LOCUS7766</name>
</gene>
<evidence type="ECO:0000256" key="7">
    <source>
        <dbReference type="SAM" id="Phobius"/>
    </source>
</evidence>
<dbReference type="GO" id="GO:0016020">
    <property type="term" value="C:membrane"/>
    <property type="evidence" value="ECO:0007669"/>
    <property type="project" value="UniProtKB-SubCell"/>
</dbReference>
<dbReference type="PROSITE" id="PS00216">
    <property type="entry name" value="SUGAR_TRANSPORT_1"/>
    <property type="match status" value="1"/>
</dbReference>
<evidence type="ECO:0000259" key="8">
    <source>
        <dbReference type="PROSITE" id="PS50850"/>
    </source>
</evidence>
<evidence type="ECO:0000313" key="9">
    <source>
        <dbReference type="EMBL" id="CAD9815934.1"/>
    </source>
</evidence>
<comment type="subcellular location">
    <subcellularLocation>
        <location evidence="1">Membrane</location>
        <topology evidence="1">Multi-pass membrane protein</topology>
    </subcellularLocation>
</comment>
<feature type="transmembrane region" description="Helical" evidence="7">
    <location>
        <begin position="244"/>
        <end position="267"/>
    </location>
</feature>
<accession>A0A7S2UED8</accession>
<sequence>MNDIRSTSELDPEEKNKMTEPSGPIDENVMETCDGGNSYHNQSDGLLCVPLTTATHTLSIDFVLDRAYHEYRPSIISPSSSMVPRMLAWMQDVCKGNEKFWILLLSLGVANSADASELLCLSYLLSNQDFATYMLKDGSAGMVAAAAFFGMLVGGLWVGTFADNIARGDSQTHPFAFLQGRKPSLVMGLGVNAFAGIASAMCPNGRTEVFIFFRVIAGVGIGATVPPLFSLASELPPPHVRGMAITLVASFWMVGSIYVAVVAWVLLDLFHLSWRWLAAVSVVPSLFGIFLILAKVPESPRFLAMAGDYPKAATSVNHIMRSMSSTGRPMTAHDIQTLYPQQSSVLNGSQNGEIVVAPRWTDRWFGRMSQLYTPYLRGTTIPLQIVWFSLCFGTYGLVTWINVLFVAVDLTNVHANALLFAGASLPGNLFSMIYMDRIGRKHLLQGSMMAAATSLIFFAHYSHKVDTTGTFGRTLGIVGSSCAFQAFTIAGWNAIDTLSSELFPTAVRSTGMGVCTATGRIGALLAQLVNDALIDRPAGLLLVASCCLAMGALVPCFLARGGAVGAGDLSHQPLSDNILTIQNTTTILKHSRSDTDEALQQIDTAPQSIRPVSIDN</sequence>
<feature type="transmembrane region" description="Helical" evidence="7">
    <location>
        <begin position="413"/>
        <end position="435"/>
    </location>
</feature>
<feature type="transmembrane region" description="Helical" evidence="7">
    <location>
        <begin position="538"/>
        <end position="559"/>
    </location>
</feature>
<dbReference type="PANTHER" id="PTHR23511:SF34">
    <property type="entry name" value="SYNAPTIC VESICLE GLYCOPROTEIN 2"/>
    <property type="match status" value="1"/>
</dbReference>
<feature type="transmembrane region" description="Helical" evidence="7">
    <location>
        <begin position="385"/>
        <end position="407"/>
    </location>
</feature>
<dbReference type="InterPro" id="IPR005828">
    <property type="entry name" value="MFS_sugar_transport-like"/>
</dbReference>
<feature type="transmembrane region" description="Helical" evidence="7">
    <location>
        <begin position="273"/>
        <end position="294"/>
    </location>
</feature>
<evidence type="ECO:0000256" key="2">
    <source>
        <dbReference type="ARBA" id="ARBA00022448"/>
    </source>
</evidence>
<dbReference type="InterPro" id="IPR020846">
    <property type="entry name" value="MFS_dom"/>
</dbReference>
<keyword evidence="3 7" id="KW-0812">Transmembrane</keyword>
<feature type="transmembrane region" description="Helical" evidence="7">
    <location>
        <begin position="442"/>
        <end position="461"/>
    </location>
</feature>
<dbReference type="EMBL" id="HBHQ01011650">
    <property type="protein sequence ID" value="CAD9815934.1"/>
    <property type="molecule type" value="Transcribed_RNA"/>
</dbReference>
<feature type="transmembrane region" description="Helical" evidence="7">
    <location>
        <begin position="209"/>
        <end position="232"/>
    </location>
</feature>
<keyword evidence="4 7" id="KW-1133">Transmembrane helix</keyword>
<dbReference type="InterPro" id="IPR005829">
    <property type="entry name" value="Sugar_transporter_CS"/>
</dbReference>
<feature type="domain" description="Major facilitator superfamily (MFS) profile" evidence="8">
    <location>
        <begin position="100"/>
        <end position="563"/>
    </location>
</feature>
<evidence type="ECO:0000256" key="6">
    <source>
        <dbReference type="SAM" id="MobiDB-lite"/>
    </source>
</evidence>
<keyword evidence="5 7" id="KW-0472">Membrane</keyword>
<feature type="transmembrane region" description="Helical" evidence="7">
    <location>
        <begin position="183"/>
        <end position="203"/>
    </location>
</feature>
<proteinExistence type="predicted"/>
<feature type="transmembrane region" description="Helical" evidence="7">
    <location>
        <begin position="100"/>
        <end position="125"/>
    </location>
</feature>
<dbReference type="AlphaFoldDB" id="A0A7S2UED8"/>
<protein>
    <recommendedName>
        <fullName evidence="8">Major facilitator superfamily (MFS) profile domain-containing protein</fullName>
    </recommendedName>
</protein>
<evidence type="ECO:0000256" key="1">
    <source>
        <dbReference type="ARBA" id="ARBA00004141"/>
    </source>
</evidence>
<dbReference type="SUPFAM" id="SSF103473">
    <property type="entry name" value="MFS general substrate transporter"/>
    <property type="match status" value="1"/>
</dbReference>
<evidence type="ECO:0000256" key="3">
    <source>
        <dbReference type="ARBA" id="ARBA00022692"/>
    </source>
</evidence>
<name>A0A7S2UED8_9STRA</name>
<feature type="transmembrane region" description="Helical" evidence="7">
    <location>
        <begin position="140"/>
        <end position="162"/>
    </location>
</feature>
<dbReference type="PROSITE" id="PS00217">
    <property type="entry name" value="SUGAR_TRANSPORT_2"/>
    <property type="match status" value="1"/>
</dbReference>
<dbReference type="GO" id="GO:0022857">
    <property type="term" value="F:transmembrane transporter activity"/>
    <property type="evidence" value="ECO:0007669"/>
    <property type="project" value="InterPro"/>
</dbReference>
<dbReference type="Pfam" id="PF00083">
    <property type="entry name" value="Sugar_tr"/>
    <property type="match status" value="1"/>
</dbReference>
<keyword evidence="2" id="KW-0813">Transport</keyword>
<evidence type="ECO:0000256" key="4">
    <source>
        <dbReference type="ARBA" id="ARBA00022989"/>
    </source>
</evidence>
<feature type="region of interest" description="Disordered" evidence="6">
    <location>
        <begin position="1"/>
        <end position="27"/>
    </location>
</feature>
<dbReference type="Gene3D" id="1.20.1250.20">
    <property type="entry name" value="MFS general substrate transporter like domains"/>
    <property type="match status" value="1"/>
</dbReference>
<dbReference type="InterPro" id="IPR036259">
    <property type="entry name" value="MFS_trans_sf"/>
</dbReference>
<dbReference type="PROSITE" id="PS50850">
    <property type="entry name" value="MFS"/>
    <property type="match status" value="1"/>
</dbReference>
<reference evidence="9" key="1">
    <citation type="submission" date="2021-01" db="EMBL/GenBank/DDBJ databases">
        <authorList>
            <person name="Corre E."/>
            <person name="Pelletier E."/>
            <person name="Niang G."/>
            <person name="Scheremetjew M."/>
            <person name="Finn R."/>
            <person name="Kale V."/>
            <person name="Holt S."/>
            <person name="Cochrane G."/>
            <person name="Meng A."/>
            <person name="Brown T."/>
            <person name="Cohen L."/>
        </authorList>
    </citation>
    <scope>NUCLEOTIDE SEQUENCE</scope>
    <source>
        <strain evidence="9">CCMP2084</strain>
    </source>
</reference>
<dbReference type="PANTHER" id="PTHR23511">
    <property type="entry name" value="SYNAPTIC VESICLE GLYCOPROTEIN 2"/>
    <property type="match status" value="1"/>
</dbReference>